<keyword evidence="8" id="KW-0812">Transmembrane</keyword>
<reference evidence="10 11" key="1">
    <citation type="submission" date="2019-11" db="EMBL/GenBank/DDBJ databases">
        <title>Novel species isolated from a subtropical stream in China.</title>
        <authorList>
            <person name="Lu H."/>
        </authorList>
    </citation>
    <scope>NUCLEOTIDE SEQUENCE [LARGE SCALE GENOMIC DNA]</scope>
    <source>
        <strain evidence="10 11">FT80W</strain>
    </source>
</reference>
<feature type="domain" description="Peptidase S49" evidence="9">
    <location>
        <begin position="389"/>
        <end position="539"/>
    </location>
</feature>
<dbReference type="NCBIfam" id="TIGR00705">
    <property type="entry name" value="SppA_67K"/>
    <property type="match status" value="1"/>
</dbReference>
<dbReference type="InterPro" id="IPR002142">
    <property type="entry name" value="Peptidase_S49"/>
</dbReference>
<keyword evidence="11" id="KW-1185">Reference proteome</keyword>
<dbReference type="InterPro" id="IPR004634">
    <property type="entry name" value="Pept_S49_pIV"/>
</dbReference>
<keyword evidence="8" id="KW-1133">Transmembrane helix</keyword>
<dbReference type="AlphaFoldDB" id="A0A6I2LAD9"/>
<evidence type="ECO:0000259" key="9">
    <source>
        <dbReference type="Pfam" id="PF01343"/>
    </source>
</evidence>
<feature type="domain" description="Peptidase S49" evidence="9">
    <location>
        <begin position="136"/>
        <end position="288"/>
    </location>
</feature>
<evidence type="ECO:0000313" key="10">
    <source>
        <dbReference type="EMBL" id="MRW94107.1"/>
    </source>
</evidence>
<evidence type="ECO:0000256" key="1">
    <source>
        <dbReference type="ARBA" id="ARBA00004370"/>
    </source>
</evidence>
<dbReference type="PIRSF" id="PIRSF001217">
    <property type="entry name" value="Protease_4_SppA"/>
    <property type="match status" value="1"/>
</dbReference>
<dbReference type="CDD" id="cd07018">
    <property type="entry name" value="S49_SppA_67K_type"/>
    <property type="match status" value="1"/>
</dbReference>
<protein>
    <submittedName>
        <fullName evidence="10">Signal peptide peptidase SppA</fullName>
    </submittedName>
</protein>
<evidence type="ECO:0000256" key="6">
    <source>
        <dbReference type="ARBA" id="ARBA00023136"/>
    </source>
</evidence>
<keyword evidence="6 8" id="KW-0472">Membrane</keyword>
<dbReference type="InterPro" id="IPR047217">
    <property type="entry name" value="S49_SppA_67K_type_N"/>
</dbReference>
<sequence length="624" mass="66775">MSQSPLSYIRHGFVFFWRALDASRRTVLNLIFLALVLILLYAIFGGGAKPLQPKTTLVLELKGQLVEQSSVNATDALLANARGAEVHKMIQLRDVLAVLDHAAKDPDIGGAVLLTDELQGAGQASLREVASAIDRFKAAGKPVVAWGSSYDQRQYLLAAHANEVYLHPMGMVMLEGFGRYRNYYRDALDKLGVTVNLLRVGTYKSFAEPYIANGPSPAAQEAESYLYNALWASYTSNVEKARKLPEGQIMKNINDLPTQVAAVNGDLAKLSLSTKLVDGLKTKDELRAMLIKRGTLDSEGKSFRQIAYDDYLPRVPHKLTGDAVGVIVAQGEISDGTAGPGSIGGDSTSKLIRMAREDDSIKAVVLRIDSPGGSAFASELIRRELELTRAAGKPVVVSMGNVAASGGYWISMSSDEVIAEPNTITGSIGVFAILPTADKVIDKLGIHTAGQPTTWLGDAGNPLRPLDPRFGQVIQGSINHIYAEFTGKAAQARKTTPEKIDAVAQGRVWTGAQAKDRGLVDRLGSYGDALKSAAVRAKLPADYRVVYVERDVSKFDRFVEMLGGGAAQALVKQVAAQLKLSAAASTGLPPSAATGIANDFGWLADITSAHKPFTAITHCLCESP</sequence>
<accession>A0A6I2LAD9</accession>
<comment type="caution">
    <text evidence="10">The sequence shown here is derived from an EMBL/GenBank/DDBJ whole genome shotgun (WGS) entry which is preliminary data.</text>
</comment>
<dbReference type="PANTHER" id="PTHR33209:SF1">
    <property type="entry name" value="PEPTIDASE S49 DOMAIN-CONTAINING PROTEIN"/>
    <property type="match status" value="1"/>
</dbReference>
<dbReference type="RefSeq" id="WP_154382975.1">
    <property type="nucleotide sequence ID" value="NZ_WKJK01000022.1"/>
</dbReference>
<dbReference type="InterPro" id="IPR047272">
    <property type="entry name" value="S49_SppA_C"/>
</dbReference>
<name>A0A6I2LAD9_9BURK</name>
<dbReference type="InterPro" id="IPR029045">
    <property type="entry name" value="ClpP/crotonase-like_dom_sf"/>
</dbReference>
<evidence type="ECO:0000256" key="3">
    <source>
        <dbReference type="ARBA" id="ARBA00022670"/>
    </source>
</evidence>
<feature type="active site" description="Nucleophile" evidence="7">
    <location>
        <position position="405"/>
    </location>
</feature>
<evidence type="ECO:0000256" key="5">
    <source>
        <dbReference type="ARBA" id="ARBA00022825"/>
    </source>
</evidence>
<dbReference type="SUPFAM" id="SSF52096">
    <property type="entry name" value="ClpP/crotonase"/>
    <property type="match status" value="2"/>
</dbReference>
<comment type="similarity">
    <text evidence="2">Belongs to the peptidase S49 family.</text>
</comment>
<dbReference type="NCBIfam" id="TIGR00706">
    <property type="entry name" value="SppA_dom"/>
    <property type="match status" value="1"/>
</dbReference>
<feature type="active site" description="Proton donor/acceptor" evidence="7">
    <location>
        <position position="204"/>
    </location>
</feature>
<keyword evidence="3" id="KW-0645">Protease</keyword>
<evidence type="ECO:0000256" key="8">
    <source>
        <dbReference type="SAM" id="Phobius"/>
    </source>
</evidence>
<evidence type="ECO:0000313" key="11">
    <source>
        <dbReference type="Proteomes" id="UP000433309"/>
    </source>
</evidence>
<dbReference type="PANTHER" id="PTHR33209">
    <property type="entry name" value="PROTEASE 4"/>
    <property type="match status" value="1"/>
</dbReference>
<dbReference type="Proteomes" id="UP000433309">
    <property type="component" value="Unassembled WGS sequence"/>
</dbReference>
<dbReference type="Gene3D" id="3.90.226.10">
    <property type="entry name" value="2-enoyl-CoA Hydratase, Chain A, domain 1"/>
    <property type="match status" value="4"/>
</dbReference>
<dbReference type="EMBL" id="WKJK01000022">
    <property type="protein sequence ID" value="MRW94107.1"/>
    <property type="molecule type" value="Genomic_DNA"/>
</dbReference>
<feature type="transmembrane region" description="Helical" evidence="8">
    <location>
        <begin position="26"/>
        <end position="44"/>
    </location>
</feature>
<dbReference type="GO" id="GO:0006465">
    <property type="term" value="P:signal peptide processing"/>
    <property type="evidence" value="ECO:0007669"/>
    <property type="project" value="InterPro"/>
</dbReference>
<dbReference type="InterPro" id="IPR004635">
    <property type="entry name" value="Pept_S49_SppA"/>
</dbReference>
<organism evidence="10 11">
    <name type="scientific">Duganella guangzhouensis</name>
    <dbReference type="NCBI Taxonomy" id="2666084"/>
    <lineage>
        <taxon>Bacteria</taxon>
        <taxon>Pseudomonadati</taxon>
        <taxon>Pseudomonadota</taxon>
        <taxon>Betaproteobacteria</taxon>
        <taxon>Burkholderiales</taxon>
        <taxon>Oxalobacteraceae</taxon>
        <taxon>Telluria group</taxon>
        <taxon>Duganella</taxon>
    </lineage>
</organism>
<keyword evidence="4" id="KW-0378">Hydrolase</keyword>
<dbReference type="GO" id="GO:0008236">
    <property type="term" value="F:serine-type peptidase activity"/>
    <property type="evidence" value="ECO:0007669"/>
    <property type="project" value="UniProtKB-KW"/>
</dbReference>
<gene>
    <name evidence="10" type="primary">sppA</name>
    <name evidence="10" type="ORF">GJ699_29360</name>
</gene>
<proteinExistence type="inferred from homology"/>
<comment type="subcellular location">
    <subcellularLocation>
        <location evidence="1">Membrane</location>
    </subcellularLocation>
</comment>
<keyword evidence="5" id="KW-0720">Serine protease</keyword>
<dbReference type="GO" id="GO:0016020">
    <property type="term" value="C:membrane"/>
    <property type="evidence" value="ECO:0007669"/>
    <property type="project" value="UniProtKB-SubCell"/>
</dbReference>
<dbReference type="Pfam" id="PF01343">
    <property type="entry name" value="Peptidase_S49"/>
    <property type="match status" value="2"/>
</dbReference>
<evidence type="ECO:0000256" key="7">
    <source>
        <dbReference type="PIRSR" id="PIRSR001217-1"/>
    </source>
</evidence>
<evidence type="ECO:0000256" key="4">
    <source>
        <dbReference type="ARBA" id="ARBA00022801"/>
    </source>
</evidence>
<evidence type="ECO:0000256" key="2">
    <source>
        <dbReference type="ARBA" id="ARBA00008683"/>
    </source>
</evidence>
<dbReference type="CDD" id="cd07023">
    <property type="entry name" value="S49_Sppa_N_C"/>
    <property type="match status" value="1"/>
</dbReference>